<reference evidence="2" key="1">
    <citation type="submission" date="2022-11" db="EMBL/GenBank/DDBJ databases">
        <authorList>
            <person name="Petersen C."/>
        </authorList>
    </citation>
    <scope>NUCLEOTIDE SEQUENCE</scope>
    <source>
        <strain evidence="2">IBT 20477</strain>
    </source>
</reference>
<dbReference type="GO" id="GO:1990431">
    <property type="term" value="P:priRNA 3'-end processing"/>
    <property type="evidence" value="ECO:0007669"/>
    <property type="project" value="TreeGrafter"/>
</dbReference>
<keyword evidence="3" id="KW-1185">Reference proteome</keyword>
<dbReference type="SUPFAM" id="SSF53098">
    <property type="entry name" value="Ribonuclease H-like"/>
    <property type="match status" value="1"/>
</dbReference>
<dbReference type="Proteomes" id="UP001150942">
    <property type="component" value="Unassembled WGS sequence"/>
</dbReference>
<organism evidence="2 3">
    <name type="scientific">Penicillium cf. viridicatum</name>
    <dbReference type="NCBI Taxonomy" id="2972119"/>
    <lineage>
        <taxon>Eukaryota</taxon>
        <taxon>Fungi</taxon>
        <taxon>Dikarya</taxon>
        <taxon>Ascomycota</taxon>
        <taxon>Pezizomycotina</taxon>
        <taxon>Eurotiomycetes</taxon>
        <taxon>Eurotiomycetidae</taxon>
        <taxon>Eurotiales</taxon>
        <taxon>Aspergillaceae</taxon>
        <taxon>Penicillium</taxon>
    </lineage>
</organism>
<protein>
    <submittedName>
        <fullName evidence="2">Uncharacterized protein</fullName>
    </submittedName>
</protein>
<dbReference type="PANTHER" id="PTHR15092:SF22">
    <property type="entry name" value="POLY(A)-SPECIFIC RIBONUCLEASE PNLDC1"/>
    <property type="match status" value="1"/>
</dbReference>
<proteinExistence type="inferred from homology"/>
<dbReference type="InterPro" id="IPR036397">
    <property type="entry name" value="RNaseH_sf"/>
</dbReference>
<dbReference type="Gene3D" id="3.30.420.10">
    <property type="entry name" value="Ribonuclease H-like superfamily/Ribonuclease H"/>
    <property type="match status" value="2"/>
</dbReference>
<dbReference type="InterPro" id="IPR012337">
    <property type="entry name" value="RNaseH-like_sf"/>
</dbReference>
<dbReference type="PANTHER" id="PTHR15092">
    <property type="entry name" value="POLY A -SPECIFIC RIBONUCLEASE/TARGET OF EGR1, MEMBER 1"/>
    <property type="match status" value="1"/>
</dbReference>
<dbReference type="AlphaFoldDB" id="A0A9W9JFG1"/>
<dbReference type="EMBL" id="JAPQKQ010000005">
    <property type="protein sequence ID" value="KAJ5195918.1"/>
    <property type="molecule type" value="Genomic_DNA"/>
</dbReference>
<evidence type="ECO:0000313" key="3">
    <source>
        <dbReference type="Proteomes" id="UP001150942"/>
    </source>
</evidence>
<dbReference type="OrthoDB" id="1432093at2759"/>
<dbReference type="GO" id="GO:0003723">
    <property type="term" value="F:RNA binding"/>
    <property type="evidence" value="ECO:0007669"/>
    <property type="project" value="TreeGrafter"/>
</dbReference>
<gene>
    <name evidence="2" type="ORF">N7449_006397</name>
</gene>
<name>A0A9W9JFG1_9EURO</name>
<dbReference type="GO" id="GO:0000289">
    <property type="term" value="P:nuclear-transcribed mRNA poly(A) tail shortening"/>
    <property type="evidence" value="ECO:0007669"/>
    <property type="project" value="TreeGrafter"/>
</dbReference>
<dbReference type="Pfam" id="PF04857">
    <property type="entry name" value="CAF1"/>
    <property type="match status" value="1"/>
</dbReference>
<dbReference type="InterPro" id="IPR051181">
    <property type="entry name" value="CAF1_poly(A)_ribonucleases"/>
</dbReference>
<accession>A0A9W9JFG1</accession>
<dbReference type="GO" id="GO:0005634">
    <property type="term" value="C:nucleus"/>
    <property type="evidence" value="ECO:0007669"/>
    <property type="project" value="TreeGrafter"/>
</dbReference>
<evidence type="ECO:0000313" key="2">
    <source>
        <dbReference type="EMBL" id="KAJ5195918.1"/>
    </source>
</evidence>
<dbReference type="GO" id="GO:1990432">
    <property type="term" value="P:siRNA 3'-end processing"/>
    <property type="evidence" value="ECO:0007669"/>
    <property type="project" value="TreeGrafter"/>
</dbReference>
<sequence>MDVTAVNFPDCLPSILNDISTSCFVSVDFELSGVVFKPNAPQSRPQTVQERYVEAKAAAERYHILQVGLTTCHEDKENATYTLKPYNINLSPITQHEMDLNRDWTFGSRSMEFLLANHFSIDHMCTFGVRYLSREEEKLAIKRATQKCQSRNPVQVADIKKDDHESLEFLEAVRVSVNEWLAQGEKRREWLNIPPPSSVQMIPGPIPTGLSSMQKWLVHHLISDEYPNLTSRGASTFVQIELRDPCNEQFAFETKLKVKKERVRKHIGFRWIAEALVDGSLEELEPDAFQPLMKIIEQPTFGIQQLSDKVKNRLKENRPVLVGHNMFCDLLFFHRCFLGPLPDTLAEFQTVIHDLFPLLADTKYMATHDCGSLNPRSSLEELNTTLAGIESPKIGRTWVIYMTASESTVNHFAEIDPRFTKYKFRNRNHEAGYDSMLAAMAFIKLAGDIQRSPSEPTVQPRPQTTTAPSLVAGVMAQPSNQPVSKNEFSNFFDVDTETIPTIQPAQIAPPGTSLADTGSGRIARLVNQGKLLPRLGDVFWDTYGNILRVFGTQERMVQLGRVPKQEDLLVEI</sequence>
<comment type="similarity">
    <text evidence="1">Belongs to the CAF1 family.</text>
</comment>
<dbReference type="GO" id="GO:0000175">
    <property type="term" value="F:3'-5'-RNA exonuclease activity"/>
    <property type="evidence" value="ECO:0007669"/>
    <property type="project" value="TreeGrafter"/>
</dbReference>
<dbReference type="InterPro" id="IPR006941">
    <property type="entry name" value="RNase_CAF1"/>
</dbReference>
<reference evidence="2" key="2">
    <citation type="journal article" date="2023" name="IMA Fungus">
        <title>Comparative genomic study of the Penicillium genus elucidates a diverse pangenome and 15 lateral gene transfer events.</title>
        <authorList>
            <person name="Petersen C."/>
            <person name="Sorensen T."/>
            <person name="Nielsen M.R."/>
            <person name="Sondergaard T.E."/>
            <person name="Sorensen J.L."/>
            <person name="Fitzpatrick D.A."/>
            <person name="Frisvad J.C."/>
            <person name="Nielsen K.L."/>
        </authorList>
    </citation>
    <scope>NUCLEOTIDE SEQUENCE</scope>
    <source>
        <strain evidence="2">IBT 20477</strain>
    </source>
</reference>
<comment type="caution">
    <text evidence="2">The sequence shown here is derived from an EMBL/GenBank/DDBJ whole genome shotgun (WGS) entry which is preliminary data.</text>
</comment>
<evidence type="ECO:0000256" key="1">
    <source>
        <dbReference type="ARBA" id="ARBA00008372"/>
    </source>
</evidence>